<evidence type="ECO:0000313" key="15">
    <source>
        <dbReference type="Proteomes" id="UP000779809"/>
    </source>
</evidence>
<dbReference type="Gene3D" id="3.30.70.1050">
    <property type="entry name" value="Trigger factor ribosome-binding domain"/>
    <property type="match status" value="1"/>
</dbReference>
<accession>A0A932A634</accession>
<dbReference type="Gene3D" id="3.10.50.40">
    <property type="match status" value="1"/>
</dbReference>
<evidence type="ECO:0000256" key="3">
    <source>
        <dbReference type="ARBA" id="ARBA00013194"/>
    </source>
</evidence>
<comment type="function">
    <text evidence="9">Involved in protein export. Acts as a chaperone by maintaining the newly synthesized protein in an open conformation. Functions as a peptidyl-prolyl cis-trans isomerase.</text>
</comment>
<comment type="subcellular location">
    <subcellularLocation>
        <location evidence="9">Cytoplasm</location>
    </subcellularLocation>
    <text evidence="9">About half TF is bound to the ribosome near the polypeptide exit tunnel while the other half is free in the cytoplasm.</text>
</comment>
<organism evidence="14 15">
    <name type="scientific">Candidatus Korobacter versatilis</name>
    <dbReference type="NCBI Taxonomy" id="658062"/>
    <lineage>
        <taxon>Bacteria</taxon>
        <taxon>Pseudomonadati</taxon>
        <taxon>Acidobacteriota</taxon>
        <taxon>Terriglobia</taxon>
        <taxon>Terriglobales</taxon>
        <taxon>Candidatus Korobacteraceae</taxon>
        <taxon>Candidatus Korobacter</taxon>
    </lineage>
</organism>
<dbReference type="SUPFAM" id="SSF109998">
    <property type="entry name" value="Triger factor/SurA peptide-binding domain-like"/>
    <property type="match status" value="1"/>
</dbReference>
<dbReference type="SUPFAM" id="SSF102735">
    <property type="entry name" value="Trigger factor ribosome-binding domain"/>
    <property type="match status" value="1"/>
</dbReference>
<evidence type="ECO:0000256" key="4">
    <source>
        <dbReference type="ARBA" id="ARBA00016902"/>
    </source>
</evidence>
<dbReference type="InterPro" id="IPR027304">
    <property type="entry name" value="Trigger_fact/SurA_dom_sf"/>
</dbReference>
<dbReference type="Pfam" id="PF05697">
    <property type="entry name" value="Trigger_N"/>
    <property type="match status" value="1"/>
</dbReference>
<comment type="catalytic activity">
    <reaction evidence="1 9">
        <text>[protein]-peptidylproline (omega=180) = [protein]-peptidylproline (omega=0)</text>
        <dbReference type="Rhea" id="RHEA:16237"/>
        <dbReference type="Rhea" id="RHEA-COMP:10747"/>
        <dbReference type="Rhea" id="RHEA-COMP:10748"/>
        <dbReference type="ChEBI" id="CHEBI:83833"/>
        <dbReference type="ChEBI" id="CHEBI:83834"/>
        <dbReference type="EC" id="5.2.1.8"/>
    </reaction>
</comment>
<evidence type="ECO:0000256" key="2">
    <source>
        <dbReference type="ARBA" id="ARBA00005464"/>
    </source>
</evidence>
<dbReference type="GO" id="GO:0051301">
    <property type="term" value="P:cell division"/>
    <property type="evidence" value="ECO:0007669"/>
    <property type="project" value="UniProtKB-KW"/>
</dbReference>
<protein>
    <recommendedName>
        <fullName evidence="4 9">Trigger factor</fullName>
        <shortName evidence="9">TF</shortName>
        <ecNumber evidence="3 9">5.2.1.8</ecNumber>
    </recommendedName>
    <alternativeName>
        <fullName evidence="8 9">PPIase</fullName>
    </alternativeName>
</protein>
<reference evidence="14" key="1">
    <citation type="submission" date="2020-07" db="EMBL/GenBank/DDBJ databases">
        <title>Huge and variable diversity of episymbiotic CPR bacteria and DPANN archaea in groundwater ecosystems.</title>
        <authorList>
            <person name="He C.Y."/>
            <person name="Keren R."/>
            <person name="Whittaker M."/>
            <person name="Farag I.F."/>
            <person name="Doudna J."/>
            <person name="Cate J.H.D."/>
            <person name="Banfield J.F."/>
        </authorList>
    </citation>
    <scope>NUCLEOTIDE SEQUENCE</scope>
    <source>
        <strain evidence="14">NC_groundwater_580_Pr5_B-0.1um_64_19</strain>
    </source>
</reference>
<dbReference type="InterPro" id="IPR008880">
    <property type="entry name" value="Trigger_fac_C"/>
</dbReference>
<dbReference type="GO" id="GO:0051083">
    <property type="term" value="P:'de novo' cotranslational protein folding"/>
    <property type="evidence" value="ECO:0007669"/>
    <property type="project" value="TreeGrafter"/>
</dbReference>
<dbReference type="InterPro" id="IPR001179">
    <property type="entry name" value="PPIase_FKBP_dom"/>
</dbReference>
<dbReference type="PANTHER" id="PTHR30560:SF3">
    <property type="entry name" value="TRIGGER FACTOR-LIKE PROTEIN TIG, CHLOROPLASTIC"/>
    <property type="match status" value="1"/>
</dbReference>
<dbReference type="AlphaFoldDB" id="A0A932A634"/>
<dbReference type="GO" id="GO:0003755">
    <property type="term" value="F:peptidyl-prolyl cis-trans isomerase activity"/>
    <property type="evidence" value="ECO:0007669"/>
    <property type="project" value="UniProtKB-UniRule"/>
</dbReference>
<evidence type="ECO:0000256" key="8">
    <source>
        <dbReference type="ARBA" id="ARBA00029986"/>
    </source>
</evidence>
<evidence type="ECO:0000256" key="5">
    <source>
        <dbReference type="ARBA" id="ARBA00023110"/>
    </source>
</evidence>
<dbReference type="GO" id="GO:0005737">
    <property type="term" value="C:cytoplasm"/>
    <property type="evidence" value="ECO:0007669"/>
    <property type="project" value="UniProtKB-SubCell"/>
</dbReference>
<evidence type="ECO:0000256" key="1">
    <source>
        <dbReference type="ARBA" id="ARBA00000971"/>
    </source>
</evidence>
<feature type="domain" description="Trigger factor C-terminal" evidence="13">
    <location>
        <begin position="279"/>
        <end position="436"/>
    </location>
</feature>
<evidence type="ECO:0000259" key="11">
    <source>
        <dbReference type="Pfam" id="PF00254"/>
    </source>
</evidence>
<dbReference type="InterPro" id="IPR046357">
    <property type="entry name" value="PPIase_dom_sf"/>
</dbReference>
<dbReference type="InterPro" id="IPR036611">
    <property type="entry name" value="Trigger_fac_ribosome-bd_sf"/>
</dbReference>
<dbReference type="Gene3D" id="1.10.3120.10">
    <property type="entry name" value="Trigger factor, C-terminal domain"/>
    <property type="match status" value="1"/>
</dbReference>
<dbReference type="GO" id="GO:0043022">
    <property type="term" value="F:ribosome binding"/>
    <property type="evidence" value="ECO:0007669"/>
    <property type="project" value="TreeGrafter"/>
</dbReference>
<dbReference type="PIRSF" id="PIRSF003095">
    <property type="entry name" value="Trigger_factor"/>
    <property type="match status" value="1"/>
</dbReference>
<dbReference type="InterPro" id="IPR005215">
    <property type="entry name" value="Trig_fac"/>
</dbReference>
<dbReference type="InterPro" id="IPR037041">
    <property type="entry name" value="Trigger_fac_C_sf"/>
</dbReference>
<comment type="similarity">
    <text evidence="2 9">Belongs to the FKBP-type PPIase family. Tig subfamily.</text>
</comment>
<feature type="domain" description="Trigger factor ribosome-binding bacterial" evidence="12">
    <location>
        <begin position="13"/>
        <end position="148"/>
    </location>
</feature>
<gene>
    <name evidence="9 14" type="primary">tig</name>
    <name evidence="14" type="ORF">HYX28_00565</name>
</gene>
<evidence type="ECO:0000256" key="6">
    <source>
        <dbReference type="ARBA" id="ARBA00023186"/>
    </source>
</evidence>
<dbReference type="PANTHER" id="PTHR30560">
    <property type="entry name" value="TRIGGER FACTOR CHAPERONE AND PEPTIDYL-PROLYL CIS/TRANS ISOMERASE"/>
    <property type="match status" value="1"/>
</dbReference>
<keyword evidence="6 9" id="KW-0143">Chaperone</keyword>
<comment type="domain">
    <text evidence="9">Consists of 3 domains; the N-terminus binds the ribosome, the middle domain has PPIase activity, while the C-terminus has intrinsic chaperone activity on its own.</text>
</comment>
<dbReference type="SUPFAM" id="SSF54534">
    <property type="entry name" value="FKBP-like"/>
    <property type="match status" value="1"/>
</dbReference>
<evidence type="ECO:0000259" key="12">
    <source>
        <dbReference type="Pfam" id="PF05697"/>
    </source>
</evidence>
<dbReference type="NCBIfam" id="TIGR00115">
    <property type="entry name" value="tig"/>
    <property type="match status" value="1"/>
</dbReference>
<feature type="compositionally biased region" description="Low complexity" evidence="10">
    <location>
        <begin position="184"/>
        <end position="197"/>
    </location>
</feature>
<comment type="caution">
    <text evidence="14">The sequence shown here is derived from an EMBL/GenBank/DDBJ whole genome shotgun (WGS) entry which is preliminary data.</text>
</comment>
<dbReference type="Pfam" id="PF05698">
    <property type="entry name" value="Trigger_C"/>
    <property type="match status" value="1"/>
</dbReference>
<keyword evidence="9" id="KW-0132">Cell division</keyword>
<evidence type="ECO:0000256" key="10">
    <source>
        <dbReference type="SAM" id="MobiDB-lite"/>
    </source>
</evidence>
<dbReference type="GO" id="GO:0044183">
    <property type="term" value="F:protein folding chaperone"/>
    <property type="evidence" value="ECO:0007669"/>
    <property type="project" value="TreeGrafter"/>
</dbReference>
<dbReference type="InterPro" id="IPR008881">
    <property type="entry name" value="Trigger_fac_ribosome-bd_bac"/>
</dbReference>
<dbReference type="GO" id="GO:0015031">
    <property type="term" value="P:protein transport"/>
    <property type="evidence" value="ECO:0007669"/>
    <property type="project" value="UniProtKB-UniRule"/>
</dbReference>
<feature type="region of interest" description="Disordered" evidence="10">
    <location>
        <begin position="173"/>
        <end position="198"/>
    </location>
</feature>
<dbReference type="Pfam" id="PF00254">
    <property type="entry name" value="FKBP_C"/>
    <property type="match status" value="1"/>
</dbReference>
<evidence type="ECO:0000256" key="7">
    <source>
        <dbReference type="ARBA" id="ARBA00023235"/>
    </source>
</evidence>
<keyword evidence="5 9" id="KW-0697">Rotamase</keyword>
<evidence type="ECO:0000259" key="13">
    <source>
        <dbReference type="Pfam" id="PF05698"/>
    </source>
</evidence>
<dbReference type="EMBL" id="JACPNR010000002">
    <property type="protein sequence ID" value="MBI2677252.1"/>
    <property type="molecule type" value="Genomic_DNA"/>
</dbReference>
<dbReference type="GO" id="GO:0043335">
    <property type="term" value="P:protein unfolding"/>
    <property type="evidence" value="ECO:0007669"/>
    <property type="project" value="TreeGrafter"/>
</dbReference>
<keyword evidence="9" id="KW-0131">Cell cycle</keyword>
<proteinExistence type="inferred from homology"/>
<dbReference type="HAMAP" id="MF_00303">
    <property type="entry name" value="Trigger_factor_Tig"/>
    <property type="match status" value="1"/>
</dbReference>
<dbReference type="Proteomes" id="UP000779809">
    <property type="component" value="Unassembled WGS sequence"/>
</dbReference>
<evidence type="ECO:0000256" key="9">
    <source>
        <dbReference type="HAMAP-Rule" id="MF_00303"/>
    </source>
</evidence>
<evidence type="ECO:0000313" key="14">
    <source>
        <dbReference type="EMBL" id="MBI2677252.1"/>
    </source>
</evidence>
<feature type="domain" description="PPIase FKBP-type" evidence="11">
    <location>
        <begin position="161"/>
        <end position="250"/>
    </location>
</feature>
<keyword evidence="7 9" id="KW-0413">Isomerase</keyword>
<sequence length="440" mass="49424">MSSPETNTPAAANACQRELSISVPADEVRRETETVIQKYSKLARIPGFRKGKVPAGVVRNRFAEEIKSEVVEALIPRAFRAEVEKQKLQPVSQPRVTDLKMEEGQPLHFKAAFEVLPDIEVSDYQELRPEKPDTKVTEEEVDAALNQLREQASTYQTLDDRKVAKGDFAEISFSGTPKEKTEAEQAAASSPEAPSPEAKLDEVLVEVGGENTVKEFTEHLTGAKAGDERKFDVKYADDFGDQRLAGKSISYHVKVKSVKQKQTPELNDDFAKEVGSFDSVDALRKQVRENMEHEKQHQAEHHVKEKLIEDLVAKNDFPVPESMVERAVDARLERGLRALAAQGMRTEDMRKLDFNRLRAGQREAALREVKASLILDKIADKEKIEVSDDDVDKEITIIASQSQQPTETIRARLTKEGALDRIRDKIRNEKALAFLLNRSA</sequence>
<name>A0A932A634_9BACT</name>
<keyword evidence="9" id="KW-0963">Cytoplasm</keyword>
<dbReference type="EC" id="5.2.1.8" evidence="3 9"/>